<comment type="caution">
    <text evidence="3">The sequence shown here is derived from an EMBL/GenBank/DDBJ whole genome shotgun (WGS) entry which is preliminary data.</text>
</comment>
<name>A0AAD5TRX8_9FUNG</name>
<feature type="compositionally biased region" description="Low complexity" evidence="1">
    <location>
        <begin position="64"/>
        <end position="78"/>
    </location>
</feature>
<dbReference type="InterPro" id="IPR036047">
    <property type="entry name" value="F-box-like_dom_sf"/>
</dbReference>
<dbReference type="Gene3D" id="1.20.1280.50">
    <property type="match status" value="1"/>
</dbReference>
<feature type="compositionally biased region" description="Polar residues" evidence="1">
    <location>
        <begin position="1"/>
        <end position="15"/>
    </location>
</feature>
<evidence type="ECO:0000313" key="3">
    <source>
        <dbReference type="EMBL" id="KAJ3180656.1"/>
    </source>
</evidence>
<organism evidence="3 4">
    <name type="scientific">Geranomyces variabilis</name>
    <dbReference type="NCBI Taxonomy" id="109894"/>
    <lineage>
        <taxon>Eukaryota</taxon>
        <taxon>Fungi</taxon>
        <taxon>Fungi incertae sedis</taxon>
        <taxon>Chytridiomycota</taxon>
        <taxon>Chytridiomycota incertae sedis</taxon>
        <taxon>Chytridiomycetes</taxon>
        <taxon>Spizellomycetales</taxon>
        <taxon>Powellomycetaceae</taxon>
        <taxon>Geranomyces</taxon>
    </lineage>
</organism>
<sequence length="455" mass="50002">MGVGSSQINSTSAISEQAPVSAPNRRRVAPAPMKGSYALAAAGKLSSEKAAAQEMQRRRESYGSTSTWASSSASLSSTEQQYHDSSPPSTSSAGPTTCSSTEEEDEQWAATDRATRSFFNDLPTDLLLTLLQHLPPPSFHRLARTCRALHTLVSTNSEALYRHRVLTQFRLEPQRRQHAFRMRFEGEEEQTWCDMYWRLSVLKTRWVGLALDPVSGFGMPYAMELIWKTAVAAPPDGRAGSGGGVRVDGVCRWRTVGDAVTKVTGRVHVEDGYSTSIAFKEHKLVKGPVDTVAVPNAYVAECFGSVMLGMYDPGFGRRSRGVFALVMEECFWGTDDTEPIEFMPGRTHFGVVATVDSARRGAYSRCRLTFLHSALGVFEMDLPRPCAAWVELASSGDALHFDSGEDAQDGKKRSWWEDSTGEPCLPDGKVDCQKFGNMVIGFFTEPELGCFFIGL</sequence>
<gene>
    <name evidence="3" type="ORF">HDU87_001769</name>
</gene>
<proteinExistence type="predicted"/>
<evidence type="ECO:0000256" key="1">
    <source>
        <dbReference type="SAM" id="MobiDB-lite"/>
    </source>
</evidence>
<protein>
    <recommendedName>
        <fullName evidence="2">F-box domain-containing protein</fullName>
    </recommendedName>
</protein>
<evidence type="ECO:0000259" key="2">
    <source>
        <dbReference type="PROSITE" id="PS50181"/>
    </source>
</evidence>
<evidence type="ECO:0000313" key="4">
    <source>
        <dbReference type="Proteomes" id="UP001212152"/>
    </source>
</evidence>
<dbReference type="InterPro" id="IPR001810">
    <property type="entry name" value="F-box_dom"/>
</dbReference>
<dbReference type="AlphaFoldDB" id="A0AAD5TRX8"/>
<feature type="domain" description="F-box" evidence="2">
    <location>
        <begin position="116"/>
        <end position="164"/>
    </location>
</feature>
<keyword evidence="4" id="KW-1185">Reference proteome</keyword>
<reference evidence="3" key="1">
    <citation type="submission" date="2020-05" db="EMBL/GenBank/DDBJ databases">
        <title>Phylogenomic resolution of chytrid fungi.</title>
        <authorList>
            <person name="Stajich J.E."/>
            <person name="Amses K."/>
            <person name="Simmons R."/>
            <person name="Seto K."/>
            <person name="Myers J."/>
            <person name="Bonds A."/>
            <person name="Quandt C.A."/>
            <person name="Barry K."/>
            <person name="Liu P."/>
            <person name="Grigoriev I."/>
            <person name="Longcore J.E."/>
            <person name="James T.Y."/>
        </authorList>
    </citation>
    <scope>NUCLEOTIDE SEQUENCE</scope>
    <source>
        <strain evidence="3">JEL0379</strain>
    </source>
</reference>
<dbReference type="SUPFAM" id="SSF81383">
    <property type="entry name" value="F-box domain"/>
    <property type="match status" value="1"/>
</dbReference>
<accession>A0AAD5TRX8</accession>
<feature type="region of interest" description="Disordered" evidence="1">
    <location>
        <begin position="1"/>
        <end position="110"/>
    </location>
</feature>
<dbReference type="Pfam" id="PF12937">
    <property type="entry name" value="F-box-like"/>
    <property type="match status" value="1"/>
</dbReference>
<dbReference type="Proteomes" id="UP001212152">
    <property type="component" value="Unassembled WGS sequence"/>
</dbReference>
<dbReference type="PROSITE" id="PS50181">
    <property type="entry name" value="FBOX"/>
    <property type="match status" value="1"/>
</dbReference>
<feature type="compositionally biased region" description="Low complexity" evidence="1">
    <location>
        <begin position="85"/>
        <end position="100"/>
    </location>
</feature>
<dbReference type="EMBL" id="JADGJQ010000015">
    <property type="protein sequence ID" value="KAJ3180656.1"/>
    <property type="molecule type" value="Genomic_DNA"/>
</dbReference>